<evidence type="ECO:0000256" key="1">
    <source>
        <dbReference type="SAM" id="MobiDB-lite"/>
    </source>
</evidence>
<feature type="region of interest" description="Disordered" evidence="1">
    <location>
        <begin position="24"/>
        <end position="61"/>
    </location>
</feature>
<evidence type="ECO:0000313" key="2">
    <source>
        <dbReference type="EMBL" id="ELY87352.1"/>
    </source>
</evidence>
<reference evidence="2 3" key="1">
    <citation type="journal article" date="2014" name="PLoS Genet.">
        <title>Phylogenetically driven sequencing of extremely halophilic archaea reveals strategies for static and dynamic osmo-response.</title>
        <authorList>
            <person name="Becker E.A."/>
            <person name="Seitzer P.M."/>
            <person name="Tritt A."/>
            <person name="Larsen D."/>
            <person name="Krusor M."/>
            <person name="Yao A.I."/>
            <person name="Wu D."/>
            <person name="Madern D."/>
            <person name="Eisen J.A."/>
            <person name="Darling A.E."/>
            <person name="Facciotti M.T."/>
        </authorList>
    </citation>
    <scope>NUCLEOTIDE SEQUENCE [LARGE SCALE GENOMIC DNA]</scope>
    <source>
        <strain evidence="2 3">JCM 10989</strain>
    </source>
</reference>
<proteinExistence type="predicted"/>
<keyword evidence="3" id="KW-1185">Reference proteome</keyword>
<dbReference type="AlphaFoldDB" id="L9ZP64"/>
<dbReference type="RefSeq" id="WP_006654867.1">
    <property type="nucleotide sequence ID" value="NZ_AOIM01000042.1"/>
</dbReference>
<sequence length="400" mass="41957">MRTSFPRRRLLATTGAISALAVGAGCLDDSDSESDPEDPDETETESDDTTNGTDDLTSTVSTDTDLRTHLQWLPAAADADGDGEITIHYADLEAIRTHESELSDEFRESTQLELADLDIDDIDQFGDATAIETSLSFGIDSSAANIAFGGSFTPEASDMDPTETIGEFTVFEPGNGTIAVSDAWLLVSHPDGLGVETLLEAGRGETELLVETDETTATLAEVLESTSIAIGRVTGADAATGELAAVGHGATLDSETSTVTFVGVTADGDDPDSLREELERSGGELEDFTVETAESTAVGEGTVPTDEVQLPSLGQSVQQEVQAAVSVDVDHGEQTAEVVFTASGNADHVEVEDGLNQSERLDAVGERVTLTYDEGDETTIQVIAVAGDRKTVVMTQDVSL</sequence>
<name>L9ZP64_9EURY</name>
<protein>
    <submittedName>
        <fullName evidence="2">Uncharacterized protein</fullName>
    </submittedName>
</protein>
<accession>L9ZP64</accession>
<dbReference type="STRING" id="1227493.C483_18723"/>
<gene>
    <name evidence="2" type="ORF">C483_18723</name>
</gene>
<dbReference type="OrthoDB" id="170359at2157"/>
<feature type="compositionally biased region" description="Low complexity" evidence="1">
    <location>
        <begin position="49"/>
        <end position="61"/>
    </location>
</feature>
<organism evidence="2 3">
    <name type="scientific">Natrialba hulunbeirensis JCM 10989</name>
    <dbReference type="NCBI Taxonomy" id="1227493"/>
    <lineage>
        <taxon>Archaea</taxon>
        <taxon>Methanobacteriati</taxon>
        <taxon>Methanobacteriota</taxon>
        <taxon>Stenosarchaea group</taxon>
        <taxon>Halobacteria</taxon>
        <taxon>Halobacteriales</taxon>
        <taxon>Natrialbaceae</taxon>
        <taxon>Natrialba</taxon>
    </lineage>
</organism>
<dbReference type="PATRIC" id="fig|1227493.4.peg.3768"/>
<comment type="caution">
    <text evidence="2">The sequence shown here is derived from an EMBL/GenBank/DDBJ whole genome shotgun (WGS) entry which is preliminary data.</text>
</comment>
<dbReference type="PROSITE" id="PS51257">
    <property type="entry name" value="PROKAR_LIPOPROTEIN"/>
    <property type="match status" value="1"/>
</dbReference>
<dbReference type="Proteomes" id="UP000011519">
    <property type="component" value="Unassembled WGS sequence"/>
</dbReference>
<dbReference type="EMBL" id="AOIM01000042">
    <property type="protein sequence ID" value="ELY87352.1"/>
    <property type="molecule type" value="Genomic_DNA"/>
</dbReference>
<evidence type="ECO:0000313" key="3">
    <source>
        <dbReference type="Proteomes" id="UP000011519"/>
    </source>
</evidence>
<feature type="compositionally biased region" description="Acidic residues" evidence="1">
    <location>
        <begin position="28"/>
        <end position="48"/>
    </location>
</feature>